<dbReference type="InterPro" id="IPR049734">
    <property type="entry name" value="NudC-like_C"/>
</dbReference>
<dbReference type="InterPro" id="IPR020084">
    <property type="entry name" value="NUDIX_hydrolase_CS"/>
</dbReference>
<evidence type="ECO:0000313" key="12">
    <source>
        <dbReference type="EMBL" id="ONH75454.1"/>
    </source>
</evidence>
<keyword evidence="7" id="KW-0460">Magnesium</keyword>
<dbReference type="GO" id="GO:0006742">
    <property type="term" value="P:NADP+ catabolic process"/>
    <property type="evidence" value="ECO:0007669"/>
    <property type="project" value="TreeGrafter"/>
</dbReference>
<protein>
    <recommendedName>
        <fullName evidence="4">NAD(+) diphosphatase</fullName>
        <ecNumber evidence="4">3.6.1.22</ecNumber>
    </recommendedName>
</protein>
<evidence type="ECO:0000256" key="3">
    <source>
        <dbReference type="ARBA" id="ARBA00009595"/>
    </source>
</evidence>
<comment type="similarity">
    <text evidence="3">Belongs to the Nudix hydrolase family. NudC subfamily.</text>
</comment>
<dbReference type="PANTHER" id="PTHR42904:SF6">
    <property type="entry name" value="NAD-CAPPED RNA HYDROLASE NUDT12"/>
    <property type="match status" value="1"/>
</dbReference>
<dbReference type="GO" id="GO:0019677">
    <property type="term" value="P:NAD+ catabolic process"/>
    <property type="evidence" value="ECO:0007669"/>
    <property type="project" value="TreeGrafter"/>
</dbReference>
<dbReference type="Gene3D" id="3.90.79.20">
    <property type="match status" value="1"/>
</dbReference>
<evidence type="ECO:0000313" key="13">
    <source>
        <dbReference type="Proteomes" id="UP000189274"/>
    </source>
</evidence>
<reference evidence="11 14" key="3">
    <citation type="submission" date="2018-06" db="EMBL/GenBank/DDBJ databases">
        <title>Population genomics shows no distinction between pathogenic Candida krusei and environmental Pichia kudriavzevii: One species, four names.</title>
        <authorList>
            <person name="Douglass A.P."/>
            <person name="Offei B."/>
            <person name="Braun-Galleani S."/>
            <person name="Coughlan A.Y."/>
            <person name="Martos A."/>
            <person name="Ortiz-Merino R.A."/>
            <person name="Byrne K.P."/>
            <person name="Wolfe K.H."/>
        </authorList>
    </citation>
    <scope>NUCLEOTIDE SEQUENCE [LARGE SCALE GENOMIC DNA]</scope>
    <source>
        <strain evidence="11 14">CBS573</strain>
    </source>
</reference>
<dbReference type="SUPFAM" id="SSF55811">
    <property type="entry name" value="Nudix"/>
    <property type="match status" value="1"/>
</dbReference>
<dbReference type="PROSITE" id="PS00893">
    <property type="entry name" value="NUDIX_BOX"/>
    <property type="match status" value="1"/>
</dbReference>
<sequence length="416" mass="47224">MKDIYFGCSKQISRLGYLRRNVEHMRKLQQTLPQSKLIVFNNRDNQSKRREVLINSIANQKKLSYLDVHSHEIFQDILHKWLQFNIDIESHVVEKTVIPWSQIDEELKAVSIFWLGQDDSGITTSENVGTSVFSIDISNSDLLYNYITEHVKTAGHSFTNGMPSVLQLSNEDASAYSYSKMFIDFISKNRYCPACGGHIVAVNLGSRLYCLNDSPWDDPARCEANLTSNNLQFPRTDLVVIIALYDSSGRILLGNNKRHPGKIVEKNDETSGKLVKWTSKMYSCFAGFMEPGETIEQACVREVYEETGLELQPQDVKIIESQPWPFPANIMIGCMAILREEQTDDRKINVHLDDELEHVSWFDSENVSKVIKGADIGILSKSDTEVEEWFLPSPESVAGRLIGRAVDACSDLRGKF</sequence>
<dbReference type="GO" id="GO:0035529">
    <property type="term" value="F:NADH pyrophosphatase activity"/>
    <property type="evidence" value="ECO:0007669"/>
    <property type="project" value="TreeGrafter"/>
</dbReference>
<dbReference type="Proteomes" id="UP000189274">
    <property type="component" value="Unassembled WGS sequence"/>
</dbReference>
<evidence type="ECO:0000256" key="4">
    <source>
        <dbReference type="ARBA" id="ARBA00012381"/>
    </source>
</evidence>
<evidence type="ECO:0000313" key="11">
    <source>
        <dbReference type="EMBL" id="AWU76245.1"/>
    </source>
</evidence>
<dbReference type="InterPro" id="IPR000086">
    <property type="entry name" value="NUDIX_hydrolase_dom"/>
</dbReference>
<evidence type="ECO:0000256" key="9">
    <source>
        <dbReference type="ARBA" id="ARBA00023679"/>
    </source>
</evidence>
<dbReference type="OrthoDB" id="10249612at2759"/>
<keyword evidence="5" id="KW-0479">Metal-binding</keyword>
<dbReference type="GO" id="GO:0046872">
    <property type="term" value="F:metal ion binding"/>
    <property type="evidence" value="ECO:0007669"/>
    <property type="project" value="UniProtKB-KW"/>
</dbReference>
<dbReference type="EMBL" id="CP028775">
    <property type="protein sequence ID" value="AWU76245.1"/>
    <property type="molecule type" value="Genomic_DNA"/>
</dbReference>
<reference evidence="12" key="2">
    <citation type="submission" date="2017-01" db="EMBL/GenBank/DDBJ databases">
        <authorList>
            <person name="Mah S.A."/>
            <person name="Swanson W.J."/>
            <person name="Moy G.W."/>
            <person name="Vacquier V.D."/>
        </authorList>
    </citation>
    <scope>NUCLEOTIDE SEQUENCE [LARGE SCALE GENOMIC DNA]</scope>
    <source>
        <strain evidence="12">129</strain>
    </source>
</reference>
<comment type="cofactor">
    <cofactor evidence="2">
        <name>Zn(2+)</name>
        <dbReference type="ChEBI" id="CHEBI:29105"/>
    </cofactor>
</comment>
<comment type="catalytic activity">
    <reaction evidence="9">
        <text>a 5'-end NAD(+)-phospho-ribonucleoside in mRNA + H2O = a 5'-end phospho-adenosine-phospho-ribonucleoside in mRNA + beta-nicotinamide D-ribonucleotide + 2 H(+)</text>
        <dbReference type="Rhea" id="RHEA:60876"/>
        <dbReference type="Rhea" id="RHEA-COMP:15698"/>
        <dbReference type="Rhea" id="RHEA-COMP:15719"/>
        <dbReference type="ChEBI" id="CHEBI:14649"/>
        <dbReference type="ChEBI" id="CHEBI:15377"/>
        <dbReference type="ChEBI" id="CHEBI:15378"/>
        <dbReference type="ChEBI" id="CHEBI:144029"/>
        <dbReference type="ChEBI" id="CHEBI:144051"/>
    </reaction>
    <physiologicalReaction direction="left-to-right" evidence="9">
        <dbReference type="Rhea" id="RHEA:60877"/>
    </physiologicalReaction>
</comment>
<dbReference type="PROSITE" id="PS51462">
    <property type="entry name" value="NUDIX"/>
    <property type="match status" value="1"/>
</dbReference>
<evidence type="ECO:0000313" key="14">
    <source>
        <dbReference type="Proteomes" id="UP000249293"/>
    </source>
</evidence>
<gene>
    <name evidence="12" type="ORF">BOH78_1576</name>
    <name evidence="11" type="ORF">C5L36_0C01910</name>
</gene>
<keyword evidence="8" id="KW-0520">NAD</keyword>
<keyword evidence="14" id="KW-1185">Reference proteome</keyword>
<dbReference type="GO" id="GO:0005829">
    <property type="term" value="C:cytosol"/>
    <property type="evidence" value="ECO:0007669"/>
    <property type="project" value="TreeGrafter"/>
</dbReference>
<dbReference type="EMBL" id="MQVM01000006">
    <property type="protein sequence ID" value="ONH75454.1"/>
    <property type="molecule type" value="Genomic_DNA"/>
</dbReference>
<evidence type="ECO:0000256" key="5">
    <source>
        <dbReference type="ARBA" id="ARBA00022723"/>
    </source>
</evidence>
<evidence type="ECO:0000256" key="2">
    <source>
        <dbReference type="ARBA" id="ARBA00001947"/>
    </source>
</evidence>
<dbReference type="Proteomes" id="UP000249293">
    <property type="component" value="Chromosome 3"/>
</dbReference>
<dbReference type="GO" id="GO:0005777">
    <property type="term" value="C:peroxisome"/>
    <property type="evidence" value="ECO:0007669"/>
    <property type="project" value="TreeGrafter"/>
</dbReference>
<accession>A0A1V2LR06</accession>
<dbReference type="CDD" id="cd03429">
    <property type="entry name" value="NUDIX_NADH_pyrophosphatase_Nudt13"/>
    <property type="match status" value="1"/>
</dbReference>
<dbReference type="Gene3D" id="3.90.79.10">
    <property type="entry name" value="Nucleoside Triphosphate Pyrophosphohydrolase"/>
    <property type="match status" value="1"/>
</dbReference>
<evidence type="ECO:0000256" key="6">
    <source>
        <dbReference type="ARBA" id="ARBA00022801"/>
    </source>
</evidence>
<feature type="domain" description="Nudix hydrolase" evidence="10">
    <location>
        <begin position="234"/>
        <end position="392"/>
    </location>
</feature>
<dbReference type="AlphaFoldDB" id="A0A1V2LR06"/>
<dbReference type="PANTHER" id="PTHR42904">
    <property type="entry name" value="NUDIX HYDROLASE, NUDC SUBFAMILY"/>
    <property type="match status" value="1"/>
</dbReference>
<evidence type="ECO:0000256" key="8">
    <source>
        <dbReference type="ARBA" id="ARBA00023027"/>
    </source>
</evidence>
<dbReference type="InterPro" id="IPR015797">
    <property type="entry name" value="NUDIX_hydrolase-like_dom_sf"/>
</dbReference>
<dbReference type="Pfam" id="PF00293">
    <property type="entry name" value="NUDIX"/>
    <property type="match status" value="1"/>
</dbReference>
<evidence type="ECO:0000256" key="1">
    <source>
        <dbReference type="ARBA" id="ARBA00001946"/>
    </source>
</evidence>
<evidence type="ECO:0000259" key="10">
    <source>
        <dbReference type="PROSITE" id="PS51462"/>
    </source>
</evidence>
<reference evidence="13" key="1">
    <citation type="journal article" date="2017" name="Genome Announc.">
        <title>Genome sequences of Cyberlindnera fabianii 65, Pichia kudriavzevii 129, and Saccharomyces cerevisiae 131 isolated from fermented masau fruits in Zimbabwe.</title>
        <authorList>
            <person name="van Rijswijck I.M.H."/>
            <person name="Derks M.F.L."/>
            <person name="Abee T."/>
            <person name="de Ridder D."/>
            <person name="Smid E.J."/>
        </authorList>
    </citation>
    <scope>NUCLEOTIDE SEQUENCE [LARGE SCALE GENOMIC DNA]</scope>
    <source>
        <strain evidence="13">129</strain>
    </source>
</reference>
<name>A0A1V2LR06_PICKU</name>
<proteinExistence type="inferred from homology"/>
<dbReference type="InterPro" id="IPR050241">
    <property type="entry name" value="NAD-cap_RNA_hydrolase_NudC"/>
</dbReference>
<keyword evidence="6" id="KW-0378">Hydrolase</keyword>
<comment type="cofactor">
    <cofactor evidence="1">
        <name>Mg(2+)</name>
        <dbReference type="ChEBI" id="CHEBI:18420"/>
    </cofactor>
</comment>
<evidence type="ECO:0000256" key="7">
    <source>
        <dbReference type="ARBA" id="ARBA00022842"/>
    </source>
</evidence>
<dbReference type="EC" id="3.6.1.22" evidence="4"/>
<organism evidence="12 13">
    <name type="scientific">Pichia kudriavzevii</name>
    <name type="common">Yeast</name>
    <name type="synonym">Issatchenkia orientalis</name>
    <dbReference type="NCBI Taxonomy" id="4909"/>
    <lineage>
        <taxon>Eukaryota</taxon>
        <taxon>Fungi</taxon>
        <taxon>Dikarya</taxon>
        <taxon>Ascomycota</taxon>
        <taxon>Saccharomycotina</taxon>
        <taxon>Pichiomycetes</taxon>
        <taxon>Pichiales</taxon>
        <taxon>Pichiaceae</taxon>
        <taxon>Pichia</taxon>
    </lineage>
</organism>
<dbReference type="VEuPathDB" id="FungiDB:C5L36_0C01910"/>
<dbReference type="STRING" id="4909.A0A1V2LR06"/>